<evidence type="ECO:0000313" key="4">
    <source>
        <dbReference type="Proteomes" id="UP000015103"/>
    </source>
</evidence>
<feature type="compositionally biased region" description="Low complexity" evidence="1">
    <location>
        <begin position="246"/>
        <end position="267"/>
    </location>
</feature>
<feature type="compositionally biased region" description="Polar residues" evidence="1">
    <location>
        <begin position="74"/>
        <end position="89"/>
    </location>
</feature>
<dbReference type="PROSITE" id="PS51155">
    <property type="entry name" value="CHIT_BIND_RR_2"/>
    <property type="match status" value="1"/>
</dbReference>
<dbReference type="eggNOG" id="ENOG502S3I7">
    <property type="taxonomic scope" value="Eukaryota"/>
</dbReference>
<sequence>MIKLALLVLILGFCVAQPPFNHYLPAARGSGSNSAQYTAPSSKFGTSTGQYGQPPSEVPRGLQQGSYAEDVHSSRSVNPSSQNGIPSGHFSSLSSNYGAPSSDYSRSFLRYGTLSNKYGVPNSALGSLSSRNNKTPATQLSYQPSSHYDSRSTSEDQFISSRVSDSQYGASSVRRFLPSSQYSTPSSQYGTPSSQYGTPSSQYGTPSSQYGTPSSQYGTPSSQYGTPSSQYGTPSSQYGTPSSQYGTPSSQYGTPSSPPSQYGGPYSMRTSAPNSQYGTPSSFRTSPSSQFGSSSAHSSSLSKFRSVPSSPYGTLSAIRSTHSSQYGTPSSFSDSTSSSHNGLPSHYPGSGFSGSSVNDQKSYTGNVFGQSHSRVANGDQHARSYTLAGGNEISEPAKYDFNYDVSDGEQGVEFGQEESRDGEETNGSYHVLLPDGRRQRVQYTAGQYGYKPTISYENTGTLTTGRQQFSNGFYNVQQSGSESQEHLGRSTGQNSYGGSNGYESGVGYQSGVGRRSRPAGSY</sequence>
<feature type="region of interest" description="Disordered" evidence="1">
    <location>
        <begin position="125"/>
        <end position="438"/>
    </location>
</feature>
<dbReference type="OMA" id="YKSPEPQ"/>
<feature type="compositionally biased region" description="Low complexity" evidence="1">
    <location>
        <begin position="178"/>
        <end position="191"/>
    </location>
</feature>
<dbReference type="Proteomes" id="UP000015103">
    <property type="component" value="Unassembled WGS sequence"/>
</dbReference>
<feature type="compositionally biased region" description="Low complexity" evidence="1">
    <location>
        <begin position="281"/>
        <end position="306"/>
    </location>
</feature>
<organism evidence="3 4">
    <name type="scientific">Rhodnius prolixus</name>
    <name type="common">Triatomid bug</name>
    <dbReference type="NCBI Taxonomy" id="13249"/>
    <lineage>
        <taxon>Eukaryota</taxon>
        <taxon>Metazoa</taxon>
        <taxon>Ecdysozoa</taxon>
        <taxon>Arthropoda</taxon>
        <taxon>Hexapoda</taxon>
        <taxon>Insecta</taxon>
        <taxon>Pterygota</taxon>
        <taxon>Neoptera</taxon>
        <taxon>Paraneoptera</taxon>
        <taxon>Hemiptera</taxon>
        <taxon>Heteroptera</taxon>
        <taxon>Panheteroptera</taxon>
        <taxon>Cimicomorpha</taxon>
        <taxon>Reduviidae</taxon>
        <taxon>Triatominae</taxon>
        <taxon>Rhodnius</taxon>
    </lineage>
</organism>
<dbReference type="EMBL" id="ACPB03007520">
    <property type="status" value="NOT_ANNOTATED_CDS"/>
    <property type="molecule type" value="Genomic_DNA"/>
</dbReference>
<dbReference type="EnsemblMetazoa" id="RPRC005677-RA">
    <property type="protein sequence ID" value="RPRC005677-PA"/>
    <property type="gene ID" value="RPRC005677"/>
</dbReference>
<name>T1HNQ3_RHOPR</name>
<dbReference type="PROSITE" id="PS00233">
    <property type="entry name" value="CHIT_BIND_RR_1"/>
    <property type="match status" value="1"/>
</dbReference>
<evidence type="ECO:0000256" key="2">
    <source>
        <dbReference type="SAM" id="SignalP"/>
    </source>
</evidence>
<dbReference type="InterPro" id="IPR051217">
    <property type="entry name" value="Insect_Cuticle_Struc_Prot"/>
</dbReference>
<dbReference type="InterPro" id="IPR000618">
    <property type="entry name" value="Insect_cuticle"/>
</dbReference>
<feature type="compositionally biased region" description="Polar residues" evidence="1">
    <location>
        <begin position="268"/>
        <end position="280"/>
    </location>
</feature>
<protein>
    <recommendedName>
        <fullName evidence="5">Pro-resilin</fullName>
    </recommendedName>
</protein>
<evidence type="ECO:0000256" key="1">
    <source>
        <dbReference type="SAM" id="MobiDB-lite"/>
    </source>
</evidence>
<evidence type="ECO:0008006" key="5">
    <source>
        <dbReference type="Google" id="ProtNLM"/>
    </source>
</evidence>
<dbReference type="VEuPathDB" id="VectorBase:RPRC005677"/>
<dbReference type="InterPro" id="IPR031311">
    <property type="entry name" value="CHIT_BIND_RR_consensus"/>
</dbReference>
<feature type="signal peptide" evidence="2">
    <location>
        <begin position="1"/>
        <end position="16"/>
    </location>
</feature>
<reference evidence="3" key="1">
    <citation type="submission" date="2015-05" db="UniProtKB">
        <authorList>
            <consortium name="EnsemblMetazoa"/>
        </authorList>
    </citation>
    <scope>IDENTIFICATION</scope>
</reference>
<feature type="chain" id="PRO_5043433399" description="Pro-resilin" evidence="2">
    <location>
        <begin position="17"/>
        <end position="522"/>
    </location>
</feature>
<feature type="region of interest" description="Disordered" evidence="1">
    <location>
        <begin position="469"/>
        <end position="522"/>
    </location>
</feature>
<proteinExistence type="predicted"/>
<keyword evidence="4" id="KW-1185">Reference proteome</keyword>
<keyword evidence="2" id="KW-0732">Signal</keyword>
<dbReference type="InParanoid" id="T1HNQ3"/>
<accession>T1HNQ3</accession>
<feature type="compositionally biased region" description="Polar residues" evidence="1">
    <location>
        <begin position="192"/>
        <end position="245"/>
    </location>
</feature>
<evidence type="ECO:0000313" key="3">
    <source>
        <dbReference type="EnsemblMetazoa" id="RPRC005677-PA"/>
    </source>
</evidence>
<feature type="region of interest" description="Disordered" evidence="1">
    <location>
        <begin position="31"/>
        <end position="89"/>
    </location>
</feature>
<feature type="compositionally biased region" description="Polar residues" evidence="1">
    <location>
        <begin position="31"/>
        <end position="53"/>
    </location>
</feature>
<feature type="compositionally biased region" description="Low complexity" evidence="1">
    <location>
        <begin position="492"/>
        <end position="507"/>
    </location>
</feature>
<feature type="compositionally biased region" description="Polar residues" evidence="1">
    <location>
        <begin position="307"/>
        <end position="329"/>
    </location>
</feature>
<feature type="compositionally biased region" description="Polar residues" evidence="1">
    <location>
        <begin position="125"/>
        <end position="147"/>
    </location>
</feature>
<dbReference type="PANTHER" id="PTHR12236">
    <property type="entry name" value="STRUCTURAL CONTITUENT OF CUTICLE"/>
    <property type="match status" value="1"/>
</dbReference>
<dbReference type="GO" id="GO:0042302">
    <property type="term" value="F:structural constituent of cuticle"/>
    <property type="evidence" value="ECO:0007669"/>
    <property type="project" value="UniProtKB-UniRule"/>
</dbReference>
<dbReference type="HOGENOM" id="CLU_586061_0_0_1"/>
<feature type="compositionally biased region" description="Low complexity" evidence="1">
    <location>
        <begin position="330"/>
        <end position="339"/>
    </location>
</feature>
<feature type="compositionally biased region" description="Polar residues" evidence="1">
    <location>
        <begin position="353"/>
        <end position="374"/>
    </location>
</feature>
<dbReference type="GO" id="GO:0031012">
    <property type="term" value="C:extracellular matrix"/>
    <property type="evidence" value="ECO:0007669"/>
    <property type="project" value="TreeGrafter"/>
</dbReference>
<feature type="compositionally biased region" description="Polar residues" evidence="1">
    <location>
        <begin position="155"/>
        <end position="170"/>
    </location>
</feature>
<dbReference type="Pfam" id="PF00379">
    <property type="entry name" value="Chitin_bind_4"/>
    <property type="match status" value="1"/>
</dbReference>
<dbReference type="AlphaFoldDB" id="T1HNQ3"/>
<dbReference type="PANTHER" id="PTHR12236:SF79">
    <property type="entry name" value="CUTICULAR PROTEIN 50CB-RELATED"/>
    <property type="match status" value="1"/>
</dbReference>
<feature type="compositionally biased region" description="Polar residues" evidence="1">
    <location>
        <begin position="469"/>
        <end position="482"/>
    </location>
</feature>
<dbReference type="GO" id="GO:0005615">
    <property type="term" value="C:extracellular space"/>
    <property type="evidence" value="ECO:0007669"/>
    <property type="project" value="TreeGrafter"/>
</dbReference>